<feature type="chain" id="PRO_5046018765" description="Copper-binding protein" evidence="1">
    <location>
        <begin position="24"/>
        <end position="99"/>
    </location>
</feature>
<feature type="signal peptide" evidence="1">
    <location>
        <begin position="1"/>
        <end position="23"/>
    </location>
</feature>
<evidence type="ECO:0000256" key="1">
    <source>
        <dbReference type="SAM" id="SignalP"/>
    </source>
</evidence>
<evidence type="ECO:0000313" key="3">
    <source>
        <dbReference type="Proteomes" id="UP001501176"/>
    </source>
</evidence>
<sequence>MPFHVLRSGVLAAALAVPAIVSAAPPVQAQASGQVVRVDARAGKIAIRHGAIGKLDLPAMTLVYHVDPALLAGISVGDKVAFTAERAEGRYRIVELKKD</sequence>
<keyword evidence="1" id="KW-0732">Signal</keyword>
<dbReference type="Gene3D" id="2.40.50.320">
    <property type="entry name" value="Copper binding periplasmic protein CusF"/>
    <property type="match status" value="1"/>
</dbReference>
<dbReference type="Proteomes" id="UP001501176">
    <property type="component" value="Unassembled WGS sequence"/>
</dbReference>
<evidence type="ECO:0008006" key="4">
    <source>
        <dbReference type="Google" id="ProtNLM"/>
    </source>
</evidence>
<proteinExistence type="predicted"/>
<dbReference type="InterPro" id="IPR042230">
    <property type="entry name" value="CusF_sf"/>
</dbReference>
<evidence type="ECO:0000313" key="2">
    <source>
        <dbReference type="EMBL" id="GAA0231850.1"/>
    </source>
</evidence>
<name>A0ABN0TWD2_9BURK</name>
<accession>A0ABN0TWD2</accession>
<keyword evidence="3" id="KW-1185">Reference proteome</keyword>
<dbReference type="Pfam" id="PF11604">
    <property type="entry name" value="CusF_Ec"/>
    <property type="match status" value="1"/>
</dbReference>
<reference evidence="2 3" key="1">
    <citation type="journal article" date="2019" name="Int. J. Syst. Evol. Microbiol.">
        <title>The Global Catalogue of Microorganisms (GCM) 10K type strain sequencing project: providing services to taxonomists for standard genome sequencing and annotation.</title>
        <authorList>
            <consortium name="The Broad Institute Genomics Platform"/>
            <consortium name="The Broad Institute Genome Sequencing Center for Infectious Disease"/>
            <person name="Wu L."/>
            <person name="Ma J."/>
        </authorList>
    </citation>
    <scope>NUCLEOTIDE SEQUENCE [LARGE SCALE GENOMIC DNA]</scope>
    <source>
        <strain evidence="2 3">JCM 16240</strain>
    </source>
</reference>
<protein>
    <recommendedName>
        <fullName evidence="4">Copper-binding protein</fullName>
    </recommendedName>
</protein>
<gene>
    <name evidence="2" type="ORF">GCM10009125_21070</name>
</gene>
<organism evidence="2 3">
    <name type="scientific">Castellaniella daejeonensis</name>
    <dbReference type="NCBI Taxonomy" id="659013"/>
    <lineage>
        <taxon>Bacteria</taxon>
        <taxon>Pseudomonadati</taxon>
        <taxon>Pseudomonadota</taxon>
        <taxon>Betaproteobacteria</taxon>
        <taxon>Burkholderiales</taxon>
        <taxon>Alcaligenaceae</taxon>
        <taxon>Castellaniella</taxon>
    </lineage>
</organism>
<comment type="caution">
    <text evidence="2">The sequence shown here is derived from an EMBL/GenBank/DDBJ whole genome shotgun (WGS) entry which is preliminary data.</text>
</comment>
<dbReference type="RefSeq" id="WP_325124484.1">
    <property type="nucleotide sequence ID" value="NZ_BAAAFN010000015.1"/>
</dbReference>
<dbReference type="EMBL" id="BAAAFN010000015">
    <property type="protein sequence ID" value="GAA0231850.1"/>
    <property type="molecule type" value="Genomic_DNA"/>
</dbReference>
<dbReference type="InterPro" id="IPR021647">
    <property type="entry name" value="CusF_Ec"/>
</dbReference>